<evidence type="ECO:0000256" key="7">
    <source>
        <dbReference type="RuleBase" id="RU000570"/>
    </source>
</evidence>
<dbReference type="GeneID" id="28724615"/>
<keyword evidence="9" id="KW-1185">Reference proteome</keyword>
<gene>
    <name evidence="8" type="ORF">AW171_hschr53276</name>
</gene>
<protein>
    <recommendedName>
        <fullName evidence="7">Ribosomal protein</fullName>
    </recommendedName>
</protein>
<dbReference type="OrthoDB" id="10265903at2759"/>
<keyword evidence="4 7" id="KW-0689">Ribosomal protein</keyword>
<dbReference type="STRING" id="45286.A0A120K2E9"/>
<dbReference type="HAMAP" id="MF_00251">
    <property type="entry name" value="Ribosomal_bL36"/>
    <property type="match status" value="1"/>
</dbReference>
<dbReference type="EMBL" id="CP014245">
    <property type="protein sequence ID" value="AMD21330.1"/>
    <property type="molecule type" value="Genomic_DNA"/>
</dbReference>
<dbReference type="SUPFAM" id="SSF57840">
    <property type="entry name" value="Ribosomal protein L36"/>
    <property type="match status" value="1"/>
</dbReference>
<dbReference type="GO" id="GO:0006412">
    <property type="term" value="P:translation"/>
    <property type="evidence" value="ECO:0007669"/>
    <property type="project" value="InterPro"/>
</dbReference>
<keyword evidence="3" id="KW-0809">Transit peptide</keyword>
<evidence type="ECO:0000256" key="1">
    <source>
        <dbReference type="ARBA" id="ARBA00004173"/>
    </source>
</evidence>
<dbReference type="InterPro" id="IPR000473">
    <property type="entry name" value="Ribosomal_bL36"/>
</dbReference>
<comment type="subcellular location">
    <subcellularLocation>
        <location evidence="1">Mitochondrion</location>
    </subcellularLocation>
</comment>
<accession>A0A120K2E9</accession>
<dbReference type="Pfam" id="PF00444">
    <property type="entry name" value="Ribosomal_L36"/>
    <property type="match status" value="1"/>
</dbReference>
<dbReference type="PROSITE" id="PS00828">
    <property type="entry name" value="RIBOSOMAL_L36"/>
    <property type="match status" value="1"/>
</dbReference>
<dbReference type="GO" id="GO:0003735">
    <property type="term" value="F:structural constituent of ribosome"/>
    <property type="evidence" value="ECO:0007669"/>
    <property type="project" value="InterPro"/>
</dbReference>
<evidence type="ECO:0000256" key="6">
    <source>
        <dbReference type="ARBA" id="ARBA00023274"/>
    </source>
</evidence>
<sequence length="77" mass="8936">MFKLLLRPVLQKPILSQRLGSTLLSSNPIPSIAPSLTRAFKVRTSVKKFCNDCYMVRRKGRLYVYCKTNGRHKQRQP</sequence>
<comment type="similarity">
    <text evidence="2 7">Belongs to the bacterial ribosomal protein bL36 family.</text>
</comment>
<evidence type="ECO:0000256" key="5">
    <source>
        <dbReference type="ARBA" id="ARBA00023128"/>
    </source>
</evidence>
<dbReference type="InterPro" id="IPR035977">
    <property type="entry name" value="Ribosomal_bL36_sp"/>
</dbReference>
<dbReference type="InterPro" id="IPR052143">
    <property type="entry name" value="Mitoribosomal_bL36m"/>
</dbReference>
<dbReference type="PANTHER" id="PTHR46909">
    <property type="entry name" value="39S RIBOSOMAL PROTEIN L36, MITOCHONDRIAL"/>
    <property type="match status" value="1"/>
</dbReference>
<dbReference type="AlphaFoldDB" id="A0A120K2E9"/>
<keyword evidence="6 7" id="KW-0687">Ribonucleoprotein</keyword>
<evidence type="ECO:0000256" key="4">
    <source>
        <dbReference type="ARBA" id="ARBA00022980"/>
    </source>
</evidence>
<dbReference type="Proteomes" id="UP000243052">
    <property type="component" value="Chromosome v"/>
</dbReference>
<evidence type="ECO:0000313" key="8">
    <source>
        <dbReference type="EMBL" id="AMD21330.1"/>
    </source>
</evidence>
<dbReference type="NCBIfam" id="TIGR01022">
    <property type="entry name" value="rpmJ_bact"/>
    <property type="match status" value="1"/>
</dbReference>
<name>A0A120K2E9_9SACH</name>
<evidence type="ECO:0000256" key="2">
    <source>
        <dbReference type="ARBA" id="ARBA00007645"/>
    </source>
</evidence>
<dbReference type="GO" id="GO:0005762">
    <property type="term" value="C:mitochondrial large ribosomal subunit"/>
    <property type="evidence" value="ECO:0007669"/>
    <property type="project" value="TreeGrafter"/>
</dbReference>
<evidence type="ECO:0000256" key="3">
    <source>
        <dbReference type="ARBA" id="ARBA00022946"/>
    </source>
</evidence>
<keyword evidence="5" id="KW-0496">Mitochondrion</keyword>
<reference evidence="8 9" key="1">
    <citation type="submission" date="2016-01" db="EMBL/GenBank/DDBJ databases">
        <title>Genome sequence of the yeast Holleya sinecauda.</title>
        <authorList>
            <person name="Dietrich F.S."/>
        </authorList>
    </citation>
    <scope>NUCLEOTIDE SEQUENCE [LARGE SCALE GENOMIC DNA]</scope>
    <source>
        <strain evidence="8 9">ATCC 58844</strain>
    </source>
</reference>
<evidence type="ECO:0000313" key="9">
    <source>
        <dbReference type="Proteomes" id="UP000243052"/>
    </source>
</evidence>
<dbReference type="PANTHER" id="PTHR46909:SF1">
    <property type="entry name" value="LARGE RIBOSOMAL SUBUNIT PROTEIN BL36M"/>
    <property type="match status" value="1"/>
</dbReference>
<dbReference type="RefSeq" id="XP_017988326.1">
    <property type="nucleotide sequence ID" value="XM_018132837.1"/>
</dbReference>
<proteinExistence type="inferred from homology"/>
<organism evidence="8 9">
    <name type="scientific">Eremothecium sinecaudum</name>
    <dbReference type="NCBI Taxonomy" id="45286"/>
    <lineage>
        <taxon>Eukaryota</taxon>
        <taxon>Fungi</taxon>
        <taxon>Dikarya</taxon>
        <taxon>Ascomycota</taxon>
        <taxon>Saccharomycotina</taxon>
        <taxon>Saccharomycetes</taxon>
        <taxon>Saccharomycetales</taxon>
        <taxon>Saccharomycetaceae</taxon>
        <taxon>Eremothecium</taxon>
    </lineage>
</organism>